<evidence type="ECO:0000256" key="5">
    <source>
        <dbReference type="ARBA" id="ARBA00022723"/>
    </source>
</evidence>
<dbReference type="GO" id="GO:0031071">
    <property type="term" value="F:cysteine desulfurase activity"/>
    <property type="evidence" value="ECO:0007669"/>
    <property type="project" value="UniProtKB-EC"/>
</dbReference>
<dbReference type="GO" id="GO:0046872">
    <property type="term" value="F:metal ion binding"/>
    <property type="evidence" value="ECO:0007669"/>
    <property type="project" value="UniProtKB-KW"/>
</dbReference>
<dbReference type="InterPro" id="IPR015421">
    <property type="entry name" value="PyrdxlP-dep_Trfase_major"/>
</dbReference>
<keyword evidence="4" id="KW-0808">Transferase</keyword>
<sequence length="401" mass="44669">MVKKEKLDRVYLDYSATTPTDPRVVEEISRVMLEDFGNPSSIHQFGRDARKLVDKAREEIRNFINANDPSEIIFTSGGSESDNLAIFGLLAKSKIKKPHIITSPIEHKAILETLQVLEKKELIELSMVRVDRDGLIDLENLKREIKHNTILITIMYANNEIGTIQPIRDIGKYLEKINTQRIAGGFSKIYFHTDAVQAFQYLNMDVKYLHVDMVSVSGHKFYGPKGVGFIYVKEGTPIEKTIFGGGQEFNKRAGTENVPGICGMAKAVQILKKEKEKDGEKIKKLRDKLVTEILKTPGVHLTGHKTKRLPSIASFVFDAIEGESILINLDLEGIAVSTGSACTSGTLSPSHVLSACGYEHIEAQGNIRFSLGKYTTSKDIDRVLDILPGIVERLREMSPLG</sequence>
<keyword evidence="8" id="KW-0411">Iron-sulfur</keyword>
<dbReference type="InterPro" id="IPR015424">
    <property type="entry name" value="PyrdxlP-dep_Trfase"/>
</dbReference>
<feature type="domain" description="Aminotransferase class V" evidence="11">
    <location>
        <begin position="10"/>
        <end position="383"/>
    </location>
</feature>
<comment type="similarity">
    <text evidence="2">Belongs to the class-V pyridoxal-phosphate-dependent aminotransferase family. NifS/IscS subfamily.</text>
</comment>
<evidence type="ECO:0000256" key="2">
    <source>
        <dbReference type="ARBA" id="ARBA00006490"/>
    </source>
</evidence>
<accession>A0A7C4M1C6</accession>
<gene>
    <name evidence="12" type="ORF">ENT43_00435</name>
</gene>
<dbReference type="PANTHER" id="PTHR11601">
    <property type="entry name" value="CYSTEINE DESULFURYLASE FAMILY MEMBER"/>
    <property type="match status" value="1"/>
</dbReference>
<dbReference type="InterPro" id="IPR020578">
    <property type="entry name" value="Aminotrans_V_PyrdxlP_BS"/>
</dbReference>
<dbReference type="Pfam" id="PF00266">
    <property type="entry name" value="Aminotran_5"/>
    <property type="match status" value="1"/>
</dbReference>
<dbReference type="InterPro" id="IPR000192">
    <property type="entry name" value="Aminotrans_V_dom"/>
</dbReference>
<dbReference type="Gene3D" id="3.90.1150.10">
    <property type="entry name" value="Aspartate Aminotransferase, domain 1"/>
    <property type="match status" value="1"/>
</dbReference>
<comment type="catalytic activity">
    <reaction evidence="9">
        <text>(sulfur carrier)-H + L-cysteine = (sulfur carrier)-SH + L-alanine</text>
        <dbReference type="Rhea" id="RHEA:43892"/>
        <dbReference type="Rhea" id="RHEA-COMP:14737"/>
        <dbReference type="Rhea" id="RHEA-COMP:14739"/>
        <dbReference type="ChEBI" id="CHEBI:29917"/>
        <dbReference type="ChEBI" id="CHEBI:35235"/>
        <dbReference type="ChEBI" id="CHEBI:57972"/>
        <dbReference type="ChEBI" id="CHEBI:64428"/>
        <dbReference type="EC" id="2.8.1.7"/>
    </reaction>
</comment>
<reference evidence="12" key="1">
    <citation type="journal article" date="2020" name="mSystems">
        <title>Genome- and Community-Level Interaction Insights into Carbon Utilization and Element Cycling Functions of Hydrothermarchaeota in Hydrothermal Sediment.</title>
        <authorList>
            <person name="Zhou Z."/>
            <person name="Liu Y."/>
            <person name="Xu W."/>
            <person name="Pan J."/>
            <person name="Luo Z.H."/>
            <person name="Li M."/>
        </authorList>
    </citation>
    <scope>NUCLEOTIDE SEQUENCE [LARGE SCALE GENOMIC DNA]</scope>
    <source>
        <strain evidence="12">SpSt-579</strain>
    </source>
</reference>
<proteinExistence type="inferred from homology"/>
<dbReference type="PROSITE" id="PS00595">
    <property type="entry name" value="AA_TRANSFER_CLASS_5"/>
    <property type="match status" value="1"/>
</dbReference>
<organism evidence="12">
    <name type="scientific">candidate division CPR3 bacterium</name>
    <dbReference type="NCBI Taxonomy" id="2268181"/>
    <lineage>
        <taxon>Bacteria</taxon>
        <taxon>Bacteria division CPR3</taxon>
    </lineage>
</organism>
<dbReference type="PIRSF" id="PIRSF005572">
    <property type="entry name" value="NifS"/>
    <property type="match status" value="1"/>
</dbReference>
<evidence type="ECO:0000256" key="7">
    <source>
        <dbReference type="ARBA" id="ARBA00023004"/>
    </source>
</evidence>
<comment type="cofactor">
    <cofactor evidence="1 10">
        <name>pyridoxal 5'-phosphate</name>
        <dbReference type="ChEBI" id="CHEBI:597326"/>
    </cofactor>
</comment>
<evidence type="ECO:0000259" key="11">
    <source>
        <dbReference type="Pfam" id="PF00266"/>
    </source>
</evidence>
<comment type="caution">
    <text evidence="12">The sequence shown here is derived from an EMBL/GenBank/DDBJ whole genome shotgun (WGS) entry which is preliminary data.</text>
</comment>
<dbReference type="EMBL" id="DSYQ01000002">
    <property type="protein sequence ID" value="HGT70711.1"/>
    <property type="molecule type" value="Genomic_DNA"/>
</dbReference>
<evidence type="ECO:0000256" key="9">
    <source>
        <dbReference type="ARBA" id="ARBA00050776"/>
    </source>
</evidence>
<dbReference type="AlphaFoldDB" id="A0A7C4M1C6"/>
<dbReference type="GO" id="GO:0051536">
    <property type="term" value="F:iron-sulfur cluster binding"/>
    <property type="evidence" value="ECO:0007669"/>
    <property type="project" value="UniProtKB-KW"/>
</dbReference>
<dbReference type="PANTHER" id="PTHR11601:SF34">
    <property type="entry name" value="CYSTEINE DESULFURASE"/>
    <property type="match status" value="1"/>
</dbReference>
<dbReference type="InterPro" id="IPR016454">
    <property type="entry name" value="Cysteine_dSase"/>
</dbReference>
<dbReference type="Gene3D" id="3.40.640.10">
    <property type="entry name" value="Type I PLP-dependent aspartate aminotransferase-like (Major domain)"/>
    <property type="match status" value="1"/>
</dbReference>
<keyword evidence="7" id="KW-0408">Iron</keyword>
<keyword evidence="6" id="KW-0663">Pyridoxal phosphate</keyword>
<dbReference type="NCBIfam" id="NF002806">
    <property type="entry name" value="PRK02948.1"/>
    <property type="match status" value="1"/>
</dbReference>
<name>A0A7C4M1C6_UNCC3</name>
<dbReference type="InterPro" id="IPR015422">
    <property type="entry name" value="PyrdxlP-dep_Trfase_small"/>
</dbReference>
<evidence type="ECO:0000256" key="4">
    <source>
        <dbReference type="ARBA" id="ARBA00022679"/>
    </source>
</evidence>
<evidence type="ECO:0000313" key="12">
    <source>
        <dbReference type="EMBL" id="HGT70711.1"/>
    </source>
</evidence>
<keyword evidence="5" id="KW-0479">Metal-binding</keyword>
<evidence type="ECO:0000256" key="1">
    <source>
        <dbReference type="ARBA" id="ARBA00001933"/>
    </source>
</evidence>
<dbReference type="EC" id="2.8.1.7" evidence="3"/>
<protein>
    <recommendedName>
        <fullName evidence="3">cysteine desulfurase</fullName>
        <ecNumber evidence="3">2.8.1.7</ecNumber>
    </recommendedName>
</protein>
<evidence type="ECO:0000256" key="8">
    <source>
        <dbReference type="ARBA" id="ARBA00023014"/>
    </source>
</evidence>
<dbReference type="Gene3D" id="1.10.260.50">
    <property type="match status" value="1"/>
</dbReference>
<evidence type="ECO:0000256" key="6">
    <source>
        <dbReference type="ARBA" id="ARBA00022898"/>
    </source>
</evidence>
<evidence type="ECO:0000256" key="10">
    <source>
        <dbReference type="RuleBase" id="RU004504"/>
    </source>
</evidence>
<dbReference type="SUPFAM" id="SSF53383">
    <property type="entry name" value="PLP-dependent transferases"/>
    <property type="match status" value="1"/>
</dbReference>
<evidence type="ECO:0000256" key="3">
    <source>
        <dbReference type="ARBA" id="ARBA00012239"/>
    </source>
</evidence>